<dbReference type="SUPFAM" id="SSF81383">
    <property type="entry name" value="F-box domain"/>
    <property type="match status" value="1"/>
</dbReference>
<gene>
    <name evidence="2" type="ORF">L873DRAFT_1696451</name>
</gene>
<dbReference type="EMBL" id="ML120420">
    <property type="protein sequence ID" value="RPA95844.1"/>
    <property type="molecule type" value="Genomic_DNA"/>
</dbReference>
<evidence type="ECO:0000313" key="3">
    <source>
        <dbReference type="Proteomes" id="UP000276215"/>
    </source>
</evidence>
<proteinExistence type="predicted"/>
<accession>A0A3N4JPM7</accession>
<evidence type="ECO:0000313" key="2">
    <source>
        <dbReference type="EMBL" id="RPA95844.1"/>
    </source>
</evidence>
<organism evidence="2 3">
    <name type="scientific">Choiromyces venosus 120613-1</name>
    <dbReference type="NCBI Taxonomy" id="1336337"/>
    <lineage>
        <taxon>Eukaryota</taxon>
        <taxon>Fungi</taxon>
        <taxon>Dikarya</taxon>
        <taxon>Ascomycota</taxon>
        <taxon>Pezizomycotina</taxon>
        <taxon>Pezizomycetes</taxon>
        <taxon>Pezizales</taxon>
        <taxon>Tuberaceae</taxon>
        <taxon>Choiromyces</taxon>
    </lineage>
</organism>
<name>A0A3N4JPM7_9PEZI</name>
<dbReference type="PROSITE" id="PS50181">
    <property type="entry name" value="FBOX"/>
    <property type="match status" value="1"/>
</dbReference>
<evidence type="ECO:0000259" key="1">
    <source>
        <dbReference type="PROSITE" id="PS50181"/>
    </source>
</evidence>
<dbReference type="InterPro" id="IPR036047">
    <property type="entry name" value="F-box-like_dom_sf"/>
</dbReference>
<dbReference type="AlphaFoldDB" id="A0A3N4JPM7"/>
<keyword evidence="3" id="KW-1185">Reference proteome</keyword>
<protein>
    <recommendedName>
        <fullName evidence="1">F-box domain-containing protein</fullName>
    </recommendedName>
</protein>
<dbReference type="OrthoDB" id="5348533at2759"/>
<dbReference type="Pfam" id="PF12937">
    <property type="entry name" value="F-box-like"/>
    <property type="match status" value="1"/>
</dbReference>
<dbReference type="InterPro" id="IPR001810">
    <property type="entry name" value="F-box_dom"/>
</dbReference>
<sequence length="501" mass="55643">MYRNPYNPYSRSSPSEESALCTLPTEISEQIYRSLPYGDLTRLARVNKALYTSVQSPLYRHAKVTSFKRLTLFIRTLNSVARFDKSGEGAVSKHVVTLRLTIDPNASESESSNHNRPTAVMISRMIETLGSYCPSVNITLHIANGSCNAQPLTSFQQETFPRVSTLILEVGVPSISSGSVSGPPARPSSFNQVIPGRRAALETYGRYGSGCNPNAKFWSGIFNGASFPDLREVEILHDRGSPASQWATPVKFAADDLKGLGKVTRLVVNSAPELNDSVLMGALTRADCLQRLELRNIVGLSYDALSVLLPLALPNLTHFTLHIPPRHLSAREAKRQLESYQPLAPTGEENPLPVHLCPLLRIYGRNLQFLEVHAPFLCRDLFLDESEKSKLNEEGVRTDVGGLGGDICLSRNGDPFLIDRIAFEQTVKQTKDISNAGAISTAEYEEEQKKLKRARTIKEQGWRRTVRFREGMCRDGEAWEEIGILARLEEENVKWTCISGL</sequence>
<dbReference type="Proteomes" id="UP000276215">
    <property type="component" value="Unassembled WGS sequence"/>
</dbReference>
<feature type="domain" description="F-box" evidence="1">
    <location>
        <begin position="17"/>
        <end position="70"/>
    </location>
</feature>
<reference evidence="2 3" key="1">
    <citation type="journal article" date="2018" name="Nat. Ecol. Evol.">
        <title>Pezizomycetes genomes reveal the molecular basis of ectomycorrhizal truffle lifestyle.</title>
        <authorList>
            <person name="Murat C."/>
            <person name="Payen T."/>
            <person name="Noel B."/>
            <person name="Kuo A."/>
            <person name="Morin E."/>
            <person name="Chen J."/>
            <person name="Kohler A."/>
            <person name="Krizsan K."/>
            <person name="Balestrini R."/>
            <person name="Da Silva C."/>
            <person name="Montanini B."/>
            <person name="Hainaut M."/>
            <person name="Levati E."/>
            <person name="Barry K.W."/>
            <person name="Belfiori B."/>
            <person name="Cichocki N."/>
            <person name="Clum A."/>
            <person name="Dockter R.B."/>
            <person name="Fauchery L."/>
            <person name="Guy J."/>
            <person name="Iotti M."/>
            <person name="Le Tacon F."/>
            <person name="Lindquist E.A."/>
            <person name="Lipzen A."/>
            <person name="Malagnac F."/>
            <person name="Mello A."/>
            <person name="Molinier V."/>
            <person name="Miyauchi S."/>
            <person name="Poulain J."/>
            <person name="Riccioni C."/>
            <person name="Rubini A."/>
            <person name="Sitrit Y."/>
            <person name="Splivallo R."/>
            <person name="Traeger S."/>
            <person name="Wang M."/>
            <person name="Zifcakova L."/>
            <person name="Wipf D."/>
            <person name="Zambonelli A."/>
            <person name="Paolocci F."/>
            <person name="Nowrousian M."/>
            <person name="Ottonello S."/>
            <person name="Baldrian P."/>
            <person name="Spatafora J.W."/>
            <person name="Henrissat B."/>
            <person name="Nagy L.G."/>
            <person name="Aury J.M."/>
            <person name="Wincker P."/>
            <person name="Grigoriev I.V."/>
            <person name="Bonfante P."/>
            <person name="Martin F.M."/>
        </authorList>
    </citation>
    <scope>NUCLEOTIDE SEQUENCE [LARGE SCALE GENOMIC DNA]</scope>
    <source>
        <strain evidence="2 3">120613-1</strain>
    </source>
</reference>